<protein>
    <recommendedName>
        <fullName evidence="3">F-box domain-containing protein</fullName>
    </recommendedName>
</protein>
<proteinExistence type="predicted"/>
<keyword evidence="2" id="KW-1185">Reference proteome</keyword>
<accession>A0AAD5TP82</accession>
<sequence length="265" mass="29941">MRPATLQTLPTELIAQIALAVPSLDELLALISSCRTIRQATWEATSFRQQWFARHFPPPPPHSATDFVRLYRERLGIVRRRPRAAAVLEVDDGLVALTLANAVVRAPSFPTQGTPVPWVLTVIWEVVMPWSLRARVVMAEAPIVEEVLPWFDSIVNADGARYVGATVDIQQTSMASNAYLFDVPWAERFCRTAFRGALEQRRRRRRMMMMMMQVDAAAEMEANANAETEARAFLRLQRGIQERIIRSGTLVDGVVVKDTVTFYES</sequence>
<dbReference type="Proteomes" id="UP001212152">
    <property type="component" value="Unassembled WGS sequence"/>
</dbReference>
<organism evidence="1 2">
    <name type="scientific">Geranomyces variabilis</name>
    <dbReference type="NCBI Taxonomy" id="109894"/>
    <lineage>
        <taxon>Eukaryota</taxon>
        <taxon>Fungi</taxon>
        <taxon>Fungi incertae sedis</taxon>
        <taxon>Chytridiomycota</taxon>
        <taxon>Chytridiomycota incertae sedis</taxon>
        <taxon>Chytridiomycetes</taxon>
        <taxon>Spizellomycetales</taxon>
        <taxon>Powellomycetaceae</taxon>
        <taxon>Geranomyces</taxon>
    </lineage>
</organism>
<comment type="caution">
    <text evidence="1">The sequence shown here is derived from an EMBL/GenBank/DDBJ whole genome shotgun (WGS) entry which is preliminary data.</text>
</comment>
<reference evidence="1" key="1">
    <citation type="submission" date="2020-05" db="EMBL/GenBank/DDBJ databases">
        <title>Phylogenomic resolution of chytrid fungi.</title>
        <authorList>
            <person name="Stajich J.E."/>
            <person name="Amses K."/>
            <person name="Simmons R."/>
            <person name="Seto K."/>
            <person name="Myers J."/>
            <person name="Bonds A."/>
            <person name="Quandt C.A."/>
            <person name="Barry K."/>
            <person name="Liu P."/>
            <person name="Grigoriev I."/>
            <person name="Longcore J.E."/>
            <person name="James T.Y."/>
        </authorList>
    </citation>
    <scope>NUCLEOTIDE SEQUENCE</scope>
    <source>
        <strain evidence="1">JEL0379</strain>
    </source>
</reference>
<evidence type="ECO:0000313" key="1">
    <source>
        <dbReference type="EMBL" id="KAJ3182770.1"/>
    </source>
</evidence>
<evidence type="ECO:0000313" key="2">
    <source>
        <dbReference type="Proteomes" id="UP001212152"/>
    </source>
</evidence>
<gene>
    <name evidence="1" type="ORF">HDU87_008109</name>
</gene>
<dbReference type="EMBL" id="JADGJQ010000008">
    <property type="protein sequence ID" value="KAJ3182770.1"/>
    <property type="molecule type" value="Genomic_DNA"/>
</dbReference>
<dbReference type="AlphaFoldDB" id="A0AAD5TP82"/>
<evidence type="ECO:0008006" key="3">
    <source>
        <dbReference type="Google" id="ProtNLM"/>
    </source>
</evidence>
<name>A0AAD5TP82_9FUNG</name>